<dbReference type="Pfam" id="PF17853">
    <property type="entry name" value="GGDEF_2"/>
    <property type="match status" value="1"/>
</dbReference>
<evidence type="ECO:0000259" key="3">
    <source>
        <dbReference type="Pfam" id="PF07905"/>
    </source>
</evidence>
<protein>
    <recommendedName>
        <fullName evidence="8">Purine catabolism regulatory protein</fullName>
    </recommendedName>
</protein>
<comment type="similarity">
    <text evidence="1">Belongs to the CdaR family.</text>
</comment>
<accession>A0AAW3JUF0</accession>
<dbReference type="EMBL" id="LLKB01000001">
    <property type="protein sequence ID" value="KQC85794.1"/>
    <property type="molecule type" value="Genomic_DNA"/>
</dbReference>
<dbReference type="PANTHER" id="PTHR33744:SF1">
    <property type="entry name" value="DNA-BINDING TRANSCRIPTIONAL ACTIVATOR ADER"/>
    <property type="match status" value="1"/>
</dbReference>
<feature type="compositionally biased region" description="Basic and acidic residues" evidence="2">
    <location>
        <begin position="182"/>
        <end position="194"/>
    </location>
</feature>
<gene>
    <name evidence="6" type="ORF">APZ18_00890</name>
</gene>
<evidence type="ECO:0000256" key="2">
    <source>
        <dbReference type="SAM" id="MobiDB-lite"/>
    </source>
</evidence>
<proteinExistence type="inferred from homology"/>
<dbReference type="InterPro" id="IPR051448">
    <property type="entry name" value="CdaR-like_regulators"/>
</dbReference>
<dbReference type="InterPro" id="IPR041522">
    <property type="entry name" value="CdaR_GGDEF"/>
</dbReference>
<evidence type="ECO:0000313" key="6">
    <source>
        <dbReference type="EMBL" id="KQC85794.1"/>
    </source>
</evidence>
<feature type="region of interest" description="Disordered" evidence="2">
    <location>
        <begin position="178"/>
        <end position="202"/>
    </location>
</feature>
<dbReference type="Pfam" id="PF07905">
    <property type="entry name" value="PucR"/>
    <property type="match status" value="1"/>
</dbReference>
<dbReference type="Gene3D" id="1.10.10.2840">
    <property type="entry name" value="PucR C-terminal helix-turn-helix domain"/>
    <property type="match status" value="1"/>
</dbReference>
<feature type="domain" description="PucR C-terminal helix-turn-helix" evidence="4">
    <location>
        <begin position="350"/>
        <end position="407"/>
    </location>
</feature>
<name>A0AAW3JUF0_9FIRM</name>
<evidence type="ECO:0000256" key="1">
    <source>
        <dbReference type="ARBA" id="ARBA00006754"/>
    </source>
</evidence>
<dbReference type="RefSeq" id="WP_055940699.1">
    <property type="nucleotide sequence ID" value="NZ_JAQDCV010000006.1"/>
</dbReference>
<feature type="domain" description="CdaR GGDEF-like" evidence="5">
    <location>
        <begin position="145"/>
        <end position="293"/>
    </location>
</feature>
<dbReference type="Pfam" id="PF13556">
    <property type="entry name" value="HTH_30"/>
    <property type="match status" value="1"/>
</dbReference>
<dbReference type="PANTHER" id="PTHR33744">
    <property type="entry name" value="CARBOHYDRATE DIACID REGULATOR"/>
    <property type="match status" value="1"/>
</dbReference>
<dbReference type="InterPro" id="IPR025736">
    <property type="entry name" value="PucR_C-HTH_dom"/>
</dbReference>
<dbReference type="AlphaFoldDB" id="A0AAW3JUF0"/>
<organism evidence="6 7">
    <name type="scientific">Butyribacter intestini</name>
    <dbReference type="NCBI Taxonomy" id="1703332"/>
    <lineage>
        <taxon>Bacteria</taxon>
        <taxon>Bacillati</taxon>
        <taxon>Bacillota</taxon>
        <taxon>Clostridia</taxon>
        <taxon>Lachnospirales</taxon>
        <taxon>Lachnospiraceae</taxon>
        <taxon>Butyribacter</taxon>
    </lineage>
</organism>
<feature type="domain" description="Purine catabolism PurC-like" evidence="3">
    <location>
        <begin position="5"/>
        <end position="121"/>
    </location>
</feature>
<dbReference type="InterPro" id="IPR042070">
    <property type="entry name" value="PucR_C-HTH_sf"/>
</dbReference>
<evidence type="ECO:0000259" key="5">
    <source>
        <dbReference type="Pfam" id="PF17853"/>
    </source>
</evidence>
<evidence type="ECO:0008006" key="8">
    <source>
        <dbReference type="Google" id="ProtNLM"/>
    </source>
</evidence>
<sequence length="412" mass="47015">MTYDELFQLKGLEKAKLLAGKSILGREISGAHVVEIVEAQDWVKRGELIFVSGVAFRDVKRDLTEAICELSKKQVAGVVLEVGPYIKEVTDDIIELANELNLPLLSLPYEIHVSEIISQIYYDKYSKEETNKSVEKFMTELLYEDEKKALERIELFKYNAEKKHIAVYVSVEAEDNSSQTKSVEKVNENGESKNENSSINSKNDDISEQLLRAVRMSFVRQNQLLYLKEEDGVAAVIELEAGDKVHKLMRQKRKEIEENLRYSRKNVSVSMGIGKVFIGADSIKKSVTEARKANKVIKTDGGTGNLRYYDEIGIYRIFFNLSDDKVLRNLLTEALGAIMQYDDENGSDMVHTLEVFLEQGCNIAAATDALYVHRNTVKYRIKRIEEIMNIDLKDVTVQFNLRLAFKIMHYLG</sequence>
<comment type="caution">
    <text evidence="6">The sequence shown here is derived from an EMBL/GenBank/DDBJ whole genome shotgun (WGS) entry which is preliminary data.</text>
</comment>
<evidence type="ECO:0000259" key="4">
    <source>
        <dbReference type="Pfam" id="PF13556"/>
    </source>
</evidence>
<keyword evidence="7" id="KW-1185">Reference proteome</keyword>
<reference evidence="6 7" key="1">
    <citation type="submission" date="2015-10" db="EMBL/GenBank/DDBJ databases">
        <title>Butyribacter intestini gen. nov., sp. nov., a butyric acid-producing bacterium of the family Lachnospiraceae isolated from the human faeces.</title>
        <authorList>
            <person name="Zou Y."/>
            <person name="Xue W."/>
            <person name="Luo G."/>
            <person name="Lv M."/>
        </authorList>
    </citation>
    <scope>NUCLEOTIDE SEQUENCE [LARGE SCALE GENOMIC DNA]</scope>
    <source>
        <strain evidence="6 7">TF01-11</strain>
    </source>
</reference>
<dbReference type="InterPro" id="IPR012914">
    <property type="entry name" value="PucR_dom"/>
</dbReference>
<dbReference type="Proteomes" id="UP000050833">
    <property type="component" value="Unassembled WGS sequence"/>
</dbReference>
<evidence type="ECO:0000313" key="7">
    <source>
        <dbReference type="Proteomes" id="UP000050833"/>
    </source>
</evidence>